<keyword evidence="4" id="KW-1185">Reference proteome</keyword>
<reference evidence="3" key="1">
    <citation type="submission" date="2021-10" db="EMBL/GenBank/DDBJ databases">
        <title>Tropical sea cucumber genome reveals ecological adaptation and Cuvierian tubules defense mechanism.</title>
        <authorList>
            <person name="Chen T."/>
        </authorList>
    </citation>
    <scope>NUCLEOTIDE SEQUENCE</scope>
    <source>
        <strain evidence="3">Nanhai2018</strain>
        <tissue evidence="3">Muscle</tissue>
    </source>
</reference>
<dbReference type="PANTHER" id="PTHR43319:SF3">
    <property type="entry name" value="BETA-LACTAMASE-RELATED DOMAIN-CONTAINING PROTEIN"/>
    <property type="match status" value="1"/>
</dbReference>
<evidence type="ECO:0000259" key="2">
    <source>
        <dbReference type="Pfam" id="PF00144"/>
    </source>
</evidence>
<dbReference type="OrthoDB" id="5946976at2759"/>
<dbReference type="SUPFAM" id="SSF56601">
    <property type="entry name" value="beta-lactamase/transpeptidase-like"/>
    <property type="match status" value="1"/>
</dbReference>
<dbReference type="Proteomes" id="UP001152320">
    <property type="component" value="Chromosome 1"/>
</dbReference>
<proteinExistence type="predicted"/>
<dbReference type="AlphaFoldDB" id="A0A9Q1HKP9"/>
<dbReference type="InterPro" id="IPR001466">
    <property type="entry name" value="Beta-lactam-related"/>
</dbReference>
<organism evidence="3 4">
    <name type="scientific">Holothuria leucospilota</name>
    <name type="common">Black long sea cucumber</name>
    <name type="synonym">Mertensiothuria leucospilota</name>
    <dbReference type="NCBI Taxonomy" id="206669"/>
    <lineage>
        <taxon>Eukaryota</taxon>
        <taxon>Metazoa</taxon>
        <taxon>Echinodermata</taxon>
        <taxon>Eleutherozoa</taxon>
        <taxon>Echinozoa</taxon>
        <taxon>Holothuroidea</taxon>
        <taxon>Aspidochirotacea</taxon>
        <taxon>Aspidochirotida</taxon>
        <taxon>Holothuriidae</taxon>
        <taxon>Holothuria</taxon>
    </lineage>
</organism>
<sequence>MLLLRKPGKWSAERQASQRGRLKLSSQHGIDGRRLPRNRKNYEDNWDNPEAGSAFSVYYKGEKVVDLWAGYADVEAKRLWKEDTMTVIFSTSKGLVALCAAMLVDRSYLDFKKTVAHYWPEFAQQGKENITVEQLLEHEAGLVGTNSPLSYALLEDHAALDKVLAETRPKWKPGERHGYHAFTFGPYVDALLRRVDPKKRTIGQFFDEEVSKPFGIDAYIGAPLEISHRIGRSSNLKLTKRLSHIIYAIRNIGMFQRYLLGRLFGGGETEEVLNVMFQSCGDICEIPRLGDPDVRRIEFASGNAVATARAVAKLFGILANGGKQNNKTLLSKTIIDEYVHDKRGPTPDLVMFDHPIRWKYGMDVIPQGKNAGNLFGSPGIGGQIGYADPNNNLGYGFISRHMSPMGIQMLDPRFKNLQESVLDVIGRNKEKL</sequence>
<dbReference type="InterPro" id="IPR012338">
    <property type="entry name" value="Beta-lactam/transpept-like"/>
</dbReference>
<dbReference type="Gene3D" id="3.40.710.10">
    <property type="entry name" value="DD-peptidase/beta-lactamase superfamily"/>
    <property type="match status" value="1"/>
</dbReference>
<gene>
    <name evidence="3" type="ORF">HOLleu_02171</name>
</gene>
<comment type="caution">
    <text evidence="3">The sequence shown here is derived from an EMBL/GenBank/DDBJ whole genome shotgun (WGS) entry which is preliminary data.</text>
</comment>
<evidence type="ECO:0000313" key="4">
    <source>
        <dbReference type="Proteomes" id="UP001152320"/>
    </source>
</evidence>
<dbReference type="PANTHER" id="PTHR43319">
    <property type="entry name" value="BETA-LACTAMASE-RELATED"/>
    <property type="match status" value="1"/>
</dbReference>
<dbReference type="Pfam" id="PF00144">
    <property type="entry name" value="Beta-lactamase"/>
    <property type="match status" value="1"/>
</dbReference>
<name>A0A9Q1HKP9_HOLLE</name>
<dbReference type="EMBL" id="JAIZAY010000001">
    <property type="protein sequence ID" value="KAJ8049425.1"/>
    <property type="molecule type" value="Genomic_DNA"/>
</dbReference>
<accession>A0A9Q1HKP9</accession>
<protein>
    <submittedName>
        <fullName evidence="3">Beta-lactamase domain-containing protein 2</fullName>
    </submittedName>
</protein>
<feature type="domain" description="Beta-lactamase-related" evidence="2">
    <location>
        <begin position="51"/>
        <end position="406"/>
    </location>
</feature>
<evidence type="ECO:0000313" key="3">
    <source>
        <dbReference type="EMBL" id="KAJ8049425.1"/>
    </source>
</evidence>
<feature type="region of interest" description="Disordered" evidence="1">
    <location>
        <begin position="12"/>
        <end position="44"/>
    </location>
</feature>
<feature type="compositionally biased region" description="Polar residues" evidence="1">
    <location>
        <begin position="14"/>
        <end position="28"/>
    </location>
</feature>
<evidence type="ECO:0000256" key="1">
    <source>
        <dbReference type="SAM" id="MobiDB-lite"/>
    </source>
</evidence>
<dbReference type="InterPro" id="IPR052907">
    <property type="entry name" value="Beta-lactamase/esterase"/>
</dbReference>